<name>A0AA39WZK0_9PEZI</name>
<protein>
    <recommendedName>
        <fullName evidence="3">Aminoglycoside phosphotransferase domain-containing protein</fullName>
    </recommendedName>
</protein>
<proteinExistence type="predicted"/>
<reference evidence="1" key="1">
    <citation type="submission" date="2023-06" db="EMBL/GenBank/DDBJ databases">
        <title>Genome-scale phylogeny and comparative genomics of the fungal order Sordariales.</title>
        <authorList>
            <consortium name="Lawrence Berkeley National Laboratory"/>
            <person name="Hensen N."/>
            <person name="Bonometti L."/>
            <person name="Westerberg I."/>
            <person name="Brannstrom I.O."/>
            <person name="Guillou S."/>
            <person name="Cros-Aarteil S."/>
            <person name="Calhoun S."/>
            <person name="Haridas S."/>
            <person name="Kuo A."/>
            <person name="Mondo S."/>
            <person name="Pangilinan J."/>
            <person name="Riley R."/>
            <person name="LaButti K."/>
            <person name="Andreopoulos B."/>
            <person name="Lipzen A."/>
            <person name="Chen C."/>
            <person name="Yanf M."/>
            <person name="Daum C."/>
            <person name="Ng V."/>
            <person name="Clum A."/>
            <person name="Steindorff A."/>
            <person name="Ohm R."/>
            <person name="Martin F."/>
            <person name="Silar P."/>
            <person name="Natvig D."/>
            <person name="Lalanne C."/>
            <person name="Gautier V."/>
            <person name="Ament-velasquez S.L."/>
            <person name="Kruys A."/>
            <person name="Hutchinson M.I."/>
            <person name="Powell A.J."/>
            <person name="Barry K."/>
            <person name="Miller A.N."/>
            <person name="Grigoriev I.V."/>
            <person name="Debuchy R."/>
            <person name="Gladieux P."/>
            <person name="Thoren M.H."/>
            <person name="Johannesson H."/>
        </authorList>
    </citation>
    <scope>NUCLEOTIDE SEQUENCE</scope>
    <source>
        <strain evidence="1">SMH3391-2</strain>
    </source>
</reference>
<organism evidence="1 2">
    <name type="scientific">Bombardia bombarda</name>
    <dbReference type="NCBI Taxonomy" id="252184"/>
    <lineage>
        <taxon>Eukaryota</taxon>
        <taxon>Fungi</taxon>
        <taxon>Dikarya</taxon>
        <taxon>Ascomycota</taxon>
        <taxon>Pezizomycotina</taxon>
        <taxon>Sordariomycetes</taxon>
        <taxon>Sordariomycetidae</taxon>
        <taxon>Sordariales</taxon>
        <taxon>Lasiosphaeriaceae</taxon>
        <taxon>Bombardia</taxon>
    </lineage>
</organism>
<gene>
    <name evidence="1" type="ORF">B0T17DRAFT_507617</name>
</gene>
<evidence type="ECO:0008006" key="3">
    <source>
        <dbReference type="Google" id="ProtNLM"/>
    </source>
</evidence>
<dbReference type="Proteomes" id="UP001174934">
    <property type="component" value="Unassembled WGS sequence"/>
</dbReference>
<dbReference type="EMBL" id="JAULSR010000003">
    <property type="protein sequence ID" value="KAK0624538.1"/>
    <property type="molecule type" value="Genomic_DNA"/>
</dbReference>
<sequence>MLETRSSVVGWLILSADHGHSVQAPINIAPYEPRHAGPYTPNGAIPHRDASLAVPYQPSQSSSGPQPVFEWLSTVIEAQIALDNMTTYRRNIYLQQFLLIARDMADEGYLDNVAYCLVDMEFAPPQNILFNTNPKTNGETMNGITVLDWDHAFFAPSFMACDPPTWIWAMIWEDEDEDEDELLDDDMPDTEDLCKLKQIFEEAAGPEYLRFAYDPVYRVARALLLLIMNGITDSRHARKAQKLFREWPKIRDAGRKDVYKGNYTLPGWMQDKET</sequence>
<evidence type="ECO:0000313" key="2">
    <source>
        <dbReference type="Proteomes" id="UP001174934"/>
    </source>
</evidence>
<comment type="caution">
    <text evidence="1">The sequence shown here is derived from an EMBL/GenBank/DDBJ whole genome shotgun (WGS) entry which is preliminary data.</text>
</comment>
<evidence type="ECO:0000313" key="1">
    <source>
        <dbReference type="EMBL" id="KAK0624538.1"/>
    </source>
</evidence>
<dbReference type="AlphaFoldDB" id="A0AA39WZK0"/>
<keyword evidence="2" id="KW-1185">Reference proteome</keyword>
<accession>A0AA39WZK0</accession>